<feature type="region of interest" description="Disordered" evidence="1">
    <location>
        <begin position="1"/>
        <end position="28"/>
    </location>
</feature>
<dbReference type="Proteomes" id="UP001168537">
    <property type="component" value="Unassembled WGS sequence"/>
</dbReference>
<evidence type="ECO:0000313" key="3">
    <source>
        <dbReference type="Proteomes" id="UP001168537"/>
    </source>
</evidence>
<evidence type="ECO:0000256" key="1">
    <source>
        <dbReference type="SAM" id="MobiDB-lite"/>
    </source>
</evidence>
<proteinExistence type="predicted"/>
<accession>A0ABT8EVS7</accession>
<gene>
    <name evidence="2" type="ORF">QWY29_13080</name>
</gene>
<keyword evidence="3" id="KW-1185">Reference proteome</keyword>
<dbReference type="InterPro" id="IPR049975">
    <property type="entry name" value="SAV_915-like_dom"/>
</dbReference>
<dbReference type="RefSeq" id="WP_300961460.1">
    <property type="nucleotide sequence ID" value="NZ_JAUHJR010000005.1"/>
</dbReference>
<feature type="region of interest" description="Disordered" evidence="1">
    <location>
        <begin position="97"/>
        <end position="126"/>
    </location>
</feature>
<name>A0ABT8EVS7_9ACTN</name>
<organism evidence="2 3">
    <name type="scientific">Nocardioides abyssi</name>
    <dbReference type="NCBI Taxonomy" id="3058370"/>
    <lineage>
        <taxon>Bacteria</taxon>
        <taxon>Bacillati</taxon>
        <taxon>Actinomycetota</taxon>
        <taxon>Actinomycetes</taxon>
        <taxon>Propionibacteriales</taxon>
        <taxon>Nocardioidaceae</taxon>
        <taxon>Nocardioides</taxon>
    </lineage>
</organism>
<evidence type="ECO:0008006" key="4">
    <source>
        <dbReference type="Google" id="ProtNLM"/>
    </source>
</evidence>
<protein>
    <recommendedName>
        <fullName evidence="4">SseB protein N-terminal domain-containing protein</fullName>
    </recommendedName>
</protein>
<sequence length="126" mass="13343">MTTTPADEQPSRPTLPPVVYVPTTDDPEPTARRVVLHQVADGRTALYAYSALDRLHDHYLPDSSWVLCDGAALQHIHDATPYDLLFVDVDPGLREDAGATADETVGAAGPAETAGTHRDNGSGAPA</sequence>
<dbReference type="EMBL" id="JAUHJR010000005">
    <property type="protein sequence ID" value="MDN4162292.1"/>
    <property type="molecule type" value="Genomic_DNA"/>
</dbReference>
<dbReference type="NCBIfam" id="NF042914">
    <property type="entry name" value="SAV915_dom"/>
    <property type="match status" value="1"/>
</dbReference>
<evidence type="ECO:0000313" key="2">
    <source>
        <dbReference type="EMBL" id="MDN4162292.1"/>
    </source>
</evidence>
<comment type="caution">
    <text evidence="2">The sequence shown here is derived from an EMBL/GenBank/DDBJ whole genome shotgun (WGS) entry which is preliminary data.</text>
</comment>
<reference evidence="2" key="1">
    <citation type="submission" date="2023-06" db="EMBL/GenBank/DDBJ databases">
        <title>Draft genome sequence of Nocardioides sp. SOB72.</title>
        <authorList>
            <person name="Zhang G."/>
        </authorList>
    </citation>
    <scope>NUCLEOTIDE SEQUENCE</scope>
    <source>
        <strain evidence="2">SOB72</strain>
    </source>
</reference>